<evidence type="ECO:0008006" key="4">
    <source>
        <dbReference type="Google" id="ProtNLM"/>
    </source>
</evidence>
<reference evidence="1 2" key="1">
    <citation type="journal article" date="2010" name="Nature">
        <title>Genome sequence of the palaeopolyploid soybean.</title>
        <authorList>
            <person name="Schmutz J."/>
            <person name="Cannon S.B."/>
            <person name="Schlueter J."/>
            <person name="Ma J."/>
            <person name="Mitros T."/>
            <person name="Nelson W."/>
            <person name="Hyten D.L."/>
            <person name="Song Q."/>
            <person name="Thelen J.J."/>
            <person name="Cheng J."/>
            <person name="Xu D."/>
            <person name="Hellsten U."/>
            <person name="May G.D."/>
            <person name="Yu Y."/>
            <person name="Sakurai T."/>
            <person name="Umezawa T."/>
            <person name="Bhattacharyya M.K."/>
            <person name="Sandhu D."/>
            <person name="Valliyodan B."/>
            <person name="Lindquist E."/>
            <person name="Peto M."/>
            <person name="Grant D."/>
            <person name="Shu S."/>
            <person name="Goodstein D."/>
            <person name="Barry K."/>
            <person name="Futrell-Griggs M."/>
            <person name="Abernathy B."/>
            <person name="Du J."/>
            <person name="Tian Z."/>
            <person name="Zhu L."/>
            <person name="Gill N."/>
            <person name="Joshi T."/>
            <person name="Libault M."/>
            <person name="Sethuraman A."/>
            <person name="Zhang X.-C."/>
            <person name="Shinozaki K."/>
            <person name="Nguyen H.T."/>
            <person name="Wing R.A."/>
            <person name="Cregan P."/>
            <person name="Specht J."/>
            <person name="Grimwood J."/>
            <person name="Rokhsar D."/>
            <person name="Stacey G."/>
            <person name="Shoemaker R.C."/>
            <person name="Jackson S.A."/>
        </authorList>
    </citation>
    <scope>NUCLEOTIDE SEQUENCE [LARGE SCALE GENOMIC DNA]</scope>
    <source>
        <strain evidence="2">cv. Williams 82</strain>
        <tissue evidence="1">Callus</tissue>
    </source>
</reference>
<dbReference type="EnsemblPlants" id="KRH74606">
    <property type="protein sequence ID" value="KRH74606"/>
    <property type="gene ID" value="GLYMA_01G031000"/>
</dbReference>
<dbReference type="Gramene" id="KRH74606">
    <property type="protein sequence ID" value="KRH74606"/>
    <property type="gene ID" value="GLYMA_01G031000"/>
</dbReference>
<accession>A0A0R0L5V0</accession>
<gene>
    <name evidence="1" type="ORF">GLYMA_01G031000</name>
</gene>
<sequence>MDPPPSFTNLSRSSNLTIKEKGSWDLKATEGFIIACLEQVSKGEQLGTSFTKNGWNGIAFVFKELTRNFFDKPKFKNNFLFSENPLYGKFMIKGLLFAHKLTKIFKDVVTNGEFQWASSFRILPIGVEVDMNDGYRLSLEGIGLYLEEDSGDSEDSSVGATNVFEGIHLNDSQGIVSQGISGQKSRENKKRINHTEKIIDVVGVIAEACKSHDEVVASASIHEVMNELKKLPKLQKYLLLYTQCCNMMMLKTTREMFIAMRGLDEQIVCWLRDAVKTPLLFKMMNL</sequence>
<dbReference type="EMBL" id="CM000834">
    <property type="protein sequence ID" value="KRH74606.1"/>
    <property type="molecule type" value="Genomic_DNA"/>
</dbReference>
<dbReference type="InParanoid" id="A0A0R0L5V0"/>
<evidence type="ECO:0000313" key="3">
    <source>
        <dbReference type="Proteomes" id="UP000008827"/>
    </source>
</evidence>
<evidence type="ECO:0000313" key="1">
    <source>
        <dbReference type="EMBL" id="KRH74606.1"/>
    </source>
</evidence>
<reference evidence="1" key="3">
    <citation type="submission" date="2018-07" db="EMBL/GenBank/DDBJ databases">
        <title>WGS assembly of Glycine max.</title>
        <authorList>
            <person name="Schmutz J."/>
            <person name="Cannon S."/>
            <person name="Schlueter J."/>
            <person name="Ma J."/>
            <person name="Mitros T."/>
            <person name="Nelson W."/>
            <person name="Hyten D."/>
            <person name="Song Q."/>
            <person name="Thelen J."/>
            <person name="Cheng J."/>
            <person name="Xu D."/>
            <person name="Hellsten U."/>
            <person name="May G."/>
            <person name="Yu Y."/>
            <person name="Sakurai T."/>
            <person name="Umezawa T."/>
            <person name="Bhattacharyya M."/>
            <person name="Sandhu D."/>
            <person name="Valliyodan B."/>
            <person name="Lindquist E."/>
            <person name="Peto M."/>
            <person name="Grant D."/>
            <person name="Shu S."/>
            <person name="Goodstein D."/>
            <person name="Barry K."/>
            <person name="Futrell-Griggs M."/>
            <person name="Abernathy B."/>
            <person name="Du J."/>
            <person name="Tian Z."/>
            <person name="Zhu L."/>
            <person name="Gill N."/>
            <person name="Joshi T."/>
            <person name="Libault M."/>
            <person name="Sethuraman A."/>
            <person name="Zhang X."/>
            <person name="Shinozaki K."/>
            <person name="Nguyen H."/>
            <person name="Wing R."/>
            <person name="Cregan P."/>
            <person name="Specht J."/>
            <person name="Grimwood J."/>
            <person name="Rokhsar D."/>
            <person name="Stacey G."/>
            <person name="Shoemaker R."/>
            <person name="Jackson S."/>
        </authorList>
    </citation>
    <scope>NUCLEOTIDE SEQUENCE</scope>
    <source>
        <tissue evidence="1">Callus</tissue>
    </source>
</reference>
<organism evidence="1">
    <name type="scientific">Glycine max</name>
    <name type="common">Soybean</name>
    <name type="synonym">Glycine hispida</name>
    <dbReference type="NCBI Taxonomy" id="3847"/>
    <lineage>
        <taxon>Eukaryota</taxon>
        <taxon>Viridiplantae</taxon>
        <taxon>Streptophyta</taxon>
        <taxon>Embryophyta</taxon>
        <taxon>Tracheophyta</taxon>
        <taxon>Spermatophyta</taxon>
        <taxon>Magnoliopsida</taxon>
        <taxon>eudicotyledons</taxon>
        <taxon>Gunneridae</taxon>
        <taxon>Pentapetalae</taxon>
        <taxon>rosids</taxon>
        <taxon>fabids</taxon>
        <taxon>Fabales</taxon>
        <taxon>Fabaceae</taxon>
        <taxon>Papilionoideae</taxon>
        <taxon>50 kb inversion clade</taxon>
        <taxon>NPAAA clade</taxon>
        <taxon>indigoferoid/millettioid clade</taxon>
        <taxon>Phaseoleae</taxon>
        <taxon>Glycine</taxon>
        <taxon>Glycine subgen. Soja</taxon>
    </lineage>
</organism>
<dbReference type="OrthoDB" id="1413838at2759"/>
<name>A0A0R0L5V0_SOYBN</name>
<keyword evidence="3" id="KW-1185">Reference proteome</keyword>
<dbReference type="AlphaFoldDB" id="A0A0R0L5V0"/>
<dbReference type="Proteomes" id="UP000008827">
    <property type="component" value="Chromosome 1"/>
</dbReference>
<dbReference type="PANTHER" id="PTHR31704:SF49">
    <property type="entry name" value="MYB_SANT-LIKE DOMAIN-CONTAINING PROTEIN"/>
    <property type="match status" value="1"/>
</dbReference>
<evidence type="ECO:0000313" key="2">
    <source>
        <dbReference type="EnsemblPlants" id="KRH74606"/>
    </source>
</evidence>
<dbReference type="STRING" id="3847.A0A0R0L5V0"/>
<dbReference type="PANTHER" id="PTHR31704">
    <property type="entry name" value="MYB/SANT-LIKE DNA-BINDING DOMAIN PROTEIN-RELATED"/>
    <property type="match status" value="1"/>
</dbReference>
<proteinExistence type="predicted"/>
<reference evidence="2" key="2">
    <citation type="submission" date="2018-02" db="UniProtKB">
        <authorList>
            <consortium name="EnsemblPlants"/>
        </authorList>
    </citation>
    <scope>IDENTIFICATION</scope>
    <source>
        <strain evidence="2">Williams 82</strain>
    </source>
</reference>
<protein>
    <recommendedName>
        <fullName evidence="4">Myb/SANT-like domain-containing protein</fullName>
    </recommendedName>
</protein>